<evidence type="ECO:0000259" key="5">
    <source>
        <dbReference type="Pfam" id="PF04542"/>
    </source>
</evidence>
<reference evidence="7 8" key="1">
    <citation type="journal article" date="2016" name="Gut Pathog.">
        <title>Whole genome sequencing of "Faecalibaculum rodentium" ALO17, isolated from C57BL/6J laboratory mouse feces.</title>
        <authorList>
            <person name="Lim S."/>
            <person name="Chang D.H."/>
            <person name="Ahn S."/>
            <person name="Kim B.C."/>
        </authorList>
    </citation>
    <scope>NUCLEOTIDE SEQUENCE [LARGE SCALE GENOMIC DNA]</scope>
    <source>
        <strain evidence="7 8">Alo17</strain>
    </source>
</reference>
<dbReference type="InterPro" id="IPR013249">
    <property type="entry name" value="RNA_pol_sigma70_r4_t2"/>
</dbReference>
<proteinExistence type="inferred from homology"/>
<dbReference type="InterPro" id="IPR039425">
    <property type="entry name" value="RNA_pol_sigma-70-like"/>
</dbReference>
<dbReference type="EMBL" id="CP011391">
    <property type="protein sequence ID" value="AMK55707.1"/>
    <property type="molecule type" value="Genomic_DNA"/>
</dbReference>
<evidence type="ECO:0000259" key="6">
    <source>
        <dbReference type="Pfam" id="PF08281"/>
    </source>
</evidence>
<dbReference type="GO" id="GO:0016987">
    <property type="term" value="F:sigma factor activity"/>
    <property type="evidence" value="ECO:0007669"/>
    <property type="project" value="UniProtKB-KW"/>
</dbReference>
<dbReference type="GO" id="GO:0003677">
    <property type="term" value="F:DNA binding"/>
    <property type="evidence" value="ECO:0007669"/>
    <property type="project" value="InterPro"/>
</dbReference>
<keyword evidence="2" id="KW-0805">Transcription regulation</keyword>
<dbReference type="InterPro" id="IPR036388">
    <property type="entry name" value="WH-like_DNA-bd_sf"/>
</dbReference>
<dbReference type="STRING" id="1702221.AALO17_25730"/>
<evidence type="ECO:0000256" key="4">
    <source>
        <dbReference type="ARBA" id="ARBA00023163"/>
    </source>
</evidence>
<dbReference type="AlphaFoldDB" id="A0A140DYI0"/>
<evidence type="ECO:0008006" key="9">
    <source>
        <dbReference type="Google" id="ProtNLM"/>
    </source>
</evidence>
<feature type="domain" description="RNA polymerase sigma-70 region 2" evidence="5">
    <location>
        <begin position="44"/>
        <end position="107"/>
    </location>
</feature>
<keyword evidence="8" id="KW-1185">Reference proteome</keyword>
<dbReference type="Proteomes" id="UP000069771">
    <property type="component" value="Chromosome"/>
</dbReference>
<keyword evidence="3" id="KW-0731">Sigma factor</keyword>
<keyword evidence="4" id="KW-0804">Transcription</keyword>
<evidence type="ECO:0000256" key="2">
    <source>
        <dbReference type="ARBA" id="ARBA00023015"/>
    </source>
</evidence>
<feature type="domain" description="RNA polymerase sigma factor 70 region 4 type 2" evidence="6">
    <location>
        <begin position="137"/>
        <end position="183"/>
    </location>
</feature>
<dbReference type="PANTHER" id="PTHR43133">
    <property type="entry name" value="RNA POLYMERASE ECF-TYPE SIGMA FACTO"/>
    <property type="match status" value="1"/>
</dbReference>
<evidence type="ECO:0000256" key="1">
    <source>
        <dbReference type="ARBA" id="ARBA00010641"/>
    </source>
</evidence>
<evidence type="ECO:0000313" key="7">
    <source>
        <dbReference type="EMBL" id="AMK55707.1"/>
    </source>
</evidence>
<evidence type="ECO:0000256" key="3">
    <source>
        <dbReference type="ARBA" id="ARBA00023082"/>
    </source>
</evidence>
<gene>
    <name evidence="7" type="ORF">AALO17_25730</name>
</gene>
<organism evidence="7 8">
    <name type="scientific">Faecalibaculum rodentium</name>
    <dbReference type="NCBI Taxonomy" id="1702221"/>
    <lineage>
        <taxon>Bacteria</taxon>
        <taxon>Bacillati</taxon>
        <taxon>Bacillota</taxon>
        <taxon>Erysipelotrichia</taxon>
        <taxon>Erysipelotrichales</taxon>
        <taxon>Erysipelotrichaceae</taxon>
        <taxon>Faecalibaculum</taxon>
    </lineage>
</organism>
<comment type="similarity">
    <text evidence="1">Belongs to the sigma-70 factor family. ECF subfamily.</text>
</comment>
<dbReference type="Gene3D" id="1.10.10.10">
    <property type="entry name" value="Winged helix-like DNA-binding domain superfamily/Winged helix DNA-binding domain"/>
    <property type="match status" value="1"/>
</dbReference>
<dbReference type="CDD" id="cd06171">
    <property type="entry name" value="Sigma70_r4"/>
    <property type="match status" value="1"/>
</dbReference>
<dbReference type="InterPro" id="IPR013324">
    <property type="entry name" value="RNA_pol_sigma_r3/r4-like"/>
</dbReference>
<name>A0A140DYI0_9FIRM</name>
<dbReference type="Gene3D" id="1.10.1740.10">
    <property type="match status" value="1"/>
</dbReference>
<dbReference type="Pfam" id="PF08281">
    <property type="entry name" value="Sigma70_r4_2"/>
    <property type="match status" value="1"/>
</dbReference>
<dbReference type="Pfam" id="PF04542">
    <property type="entry name" value="Sigma70_r2"/>
    <property type="match status" value="1"/>
</dbReference>
<dbReference type="PANTHER" id="PTHR43133:SF51">
    <property type="entry name" value="RNA POLYMERASE SIGMA FACTOR"/>
    <property type="match status" value="1"/>
</dbReference>
<dbReference type="NCBIfam" id="TIGR02937">
    <property type="entry name" value="sigma70-ECF"/>
    <property type="match status" value="1"/>
</dbReference>
<accession>A0A140DYI0</accession>
<sequence length="195" mass="23159">MLLNRVTGEGTFKYNSDCSRHNQQNRCDRGKENMRLPVEYVVPKYQTNLYQAAFAILQDVADAQDAVQMVFIKYHRLNLDYENEDHIRRWLFRSALNQAKDIRRSFWRKNRTELTDGVHQTAALYQDPLDRHLFESVSRLPEKYRVMLQLFYYEEFSIREIAEVTALSEAAVKKRLSRGREMLREMLEKEGSGDV</sequence>
<dbReference type="KEGG" id="fro:AALO17_25730"/>
<dbReference type="SUPFAM" id="SSF88659">
    <property type="entry name" value="Sigma3 and sigma4 domains of RNA polymerase sigma factors"/>
    <property type="match status" value="1"/>
</dbReference>
<dbReference type="InterPro" id="IPR013325">
    <property type="entry name" value="RNA_pol_sigma_r2"/>
</dbReference>
<dbReference type="InterPro" id="IPR007627">
    <property type="entry name" value="RNA_pol_sigma70_r2"/>
</dbReference>
<dbReference type="GO" id="GO:0006352">
    <property type="term" value="P:DNA-templated transcription initiation"/>
    <property type="evidence" value="ECO:0007669"/>
    <property type="project" value="InterPro"/>
</dbReference>
<protein>
    <recommendedName>
        <fullName evidence="9">Sigma-70 family RNA polymerase sigma factor</fullName>
    </recommendedName>
</protein>
<evidence type="ECO:0000313" key="8">
    <source>
        <dbReference type="Proteomes" id="UP000069771"/>
    </source>
</evidence>
<dbReference type="InterPro" id="IPR014284">
    <property type="entry name" value="RNA_pol_sigma-70_dom"/>
</dbReference>
<dbReference type="SUPFAM" id="SSF88946">
    <property type="entry name" value="Sigma2 domain of RNA polymerase sigma factors"/>
    <property type="match status" value="1"/>
</dbReference>